<name>A0A2T4UBZ2_9ACTN</name>
<organism evidence="1 2">
    <name type="scientific">Paraconexibacter algicola</name>
    <dbReference type="NCBI Taxonomy" id="2133960"/>
    <lineage>
        <taxon>Bacteria</taxon>
        <taxon>Bacillati</taxon>
        <taxon>Actinomycetota</taxon>
        <taxon>Thermoleophilia</taxon>
        <taxon>Solirubrobacterales</taxon>
        <taxon>Paraconexibacteraceae</taxon>
        <taxon>Paraconexibacter</taxon>
    </lineage>
</organism>
<sequence>MTRRLRRRLGAEDGTAIVTAIVLLAVMVGIGLATMSSVDVQSAESGATRQRESSFNLAEAAMSAQIFQLARDWPGGGSAVNPYPVCTRTSTAARCPDSAQLLSLFTSPDIDAGTQWSTTVRDNVSPDNASFYSDQLAQTAPQYDANGDGQLWVRAQATARGRTRTLVALVRAQQQAEDLPRGALITGRLDISNNGRKVLIDAQGGSSQSGLVAVRCVPALLELTPCLGHKLSGGVLGTALATLNGLLSFQISPNITQTGYANTPAMSAEGRVRLKATAIANGTYYASGCPSAAGLTGAIVYIENGTCSYTANTQFNSPSAPGMVLIARGSLYLGGTTNFYGILYHANEDGSTGQIMQTQGNATVTGGVLVDGMATTVVGSSKLNIRLDTGAFDRVQSYGSAGIVQNTWREIKGT</sequence>
<dbReference type="AlphaFoldDB" id="A0A2T4UBZ2"/>
<accession>A0A2T4UBZ2</accession>
<gene>
    <name evidence="1" type="ORF">C7Y72_19375</name>
</gene>
<dbReference type="Proteomes" id="UP000240739">
    <property type="component" value="Unassembled WGS sequence"/>
</dbReference>
<evidence type="ECO:0000313" key="1">
    <source>
        <dbReference type="EMBL" id="PTL54758.1"/>
    </source>
</evidence>
<evidence type="ECO:0008006" key="3">
    <source>
        <dbReference type="Google" id="ProtNLM"/>
    </source>
</evidence>
<evidence type="ECO:0000313" key="2">
    <source>
        <dbReference type="Proteomes" id="UP000240739"/>
    </source>
</evidence>
<protein>
    <recommendedName>
        <fullName evidence="3">Type 4 fimbrial biogenesis protein PilX N-terminal domain-containing protein</fullName>
    </recommendedName>
</protein>
<dbReference type="OrthoDB" id="5241722at2"/>
<comment type="caution">
    <text evidence="1">The sequence shown here is derived from an EMBL/GenBank/DDBJ whole genome shotgun (WGS) entry which is preliminary data.</text>
</comment>
<reference evidence="1 2" key="1">
    <citation type="submission" date="2018-03" db="EMBL/GenBank/DDBJ databases">
        <title>Aquarubrobacter algicola gen. nov., sp. nov., a novel actinobacterium isolated from shallow eutrophic lake during the end of cyanobacterial harmful algal blooms.</title>
        <authorList>
            <person name="Chun S.J."/>
        </authorList>
    </citation>
    <scope>NUCLEOTIDE SEQUENCE [LARGE SCALE GENOMIC DNA]</scope>
    <source>
        <strain evidence="1 2">Seoho-28</strain>
    </source>
</reference>
<dbReference type="RefSeq" id="WP_107570858.1">
    <property type="nucleotide sequence ID" value="NZ_PYYB01000004.1"/>
</dbReference>
<keyword evidence="2" id="KW-1185">Reference proteome</keyword>
<proteinExistence type="predicted"/>
<dbReference type="EMBL" id="PYYB01000004">
    <property type="protein sequence ID" value="PTL54758.1"/>
    <property type="molecule type" value="Genomic_DNA"/>
</dbReference>